<evidence type="ECO:0000256" key="1">
    <source>
        <dbReference type="SAM" id="Phobius"/>
    </source>
</evidence>
<dbReference type="PANTHER" id="PTHR37471">
    <property type="entry name" value="UNNAMED PRODUCT"/>
    <property type="match status" value="1"/>
</dbReference>
<keyword evidence="3" id="KW-1185">Reference proteome</keyword>
<dbReference type="InterPro" id="IPR029058">
    <property type="entry name" value="AB_hydrolase_fold"/>
</dbReference>
<gene>
    <name evidence="2" type="ORF">VKT23_001986</name>
</gene>
<protein>
    <recommendedName>
        <fullName evidence="4">Alpha/beta-hydrolase</fullName>
    </recommendedName>
</protein>
<evidence type="ECO:0008006" key="4">
    <source>
        <dbReference type="Google" id="ProtNLM"/>
    </source>
</evidence>
<accession>A0ABR1K1V4</accession>
<comment type="caution">
    <text evidence="2">The sequence shown here is derived from an EMBL/GenBank/DDBJ whole genome shotgun (WGS) entry which is preliminary data.</text>
</comment>
<feature type="transmembrane region" description="Helical" evidence="1">
    <location>
        <begin position="20"/>
        <end position="46"/>
    </location>
</feature>
<sequence>MAQDPSEVPYVAPSRRSPSYYFVLFVLVAPLWCFVPLSWAFVVYALRSGSIWYFSWPGRLFFAITLCEVIFSVYHYHLVRHIKSLVPHNTVDFSELQSAFHRVLKAGLADLSEDGLDEETLNVSRPGSPEETIVKLEADDHRAMDFRNTLRTWFGKVQWSAVRKHEVRQWLYWSIFNADLPPLSELSDSHRAVLDDTMQLLEKRLGKEVPEGSCPQAKPMRLSVDPIYVTWRPFALYASVAIVNFYLKNWYWKQRGFRYGSYENLEYIVSIPRGWDSVHGPRPLVLLHGLGLGLLQYHKFFRLVNKEFKDRPILIVLQPHISQEIFHPRFLQPLSRRETSKRLAGLIYALGWAKYLERDGSESEGEKMERKTGKTSGHGITLLSHSNGSYTHAWMLKDFPHLVTRSCFVDPVTFCSWEGDIARNFLYRTPTTGPEILISYFVGSELGVANLMHKHFDWSSNALWYEDIPNARDPSKTIFLLGGKDGLIHTERVLKYLRSHGVRKGIWCDPEGLHGQALLAGGEGMKRILEWLQEPQ</sequence>
<feature type="transmembrane region" description="Helical" evidence="1">
    <location>
        <begin position="58"/>
        <end position="77"/>
    </location>
</feature>
<dbReference type="Proteomes" id="UP001498398">
    <property type="component" value="Unassembled WGS sequence"/>
</dbReference>
<evidence type="ECO:0000313" key="2">
    <source>
        <dbReference type="EMBL" id="KAK7470562.1"/>
    </source>
</evidence>
<proteinExistence type="predicted"/>
<dbReference type="EMBL" id="JBANRG010000002">
    <property type="protein sequence ID" value="KAK7470562.1"/>
    <property type="molecule type" value="Genomic_DNA"/>
</dbReference>
<evidence type="ECO:0000313" key="3">
    <source>
        <dbReference type="Proteomes" id="UP001498398"/>
    </source>
</evidence>
<dbReference type="Gene3D" id="3.40.50.1820">
    <property type="entry name" value="alpha/beta hydrolase"/>
    <property type="match status" value="1"/>
</dbReference>
<keyword evidence="1" id="KW-0472">Membrane</keyword>
<dbReference type="PANTHER" id="PTHR37471:SF1">
    <property type="entry name" value="AB HYDROLASE-1 DOMAIN-CONTAINING PROTEIN"/>
    <property type="match status" value="1"/>
</dbReference>
<keyword evidence="1" id="KW-1133">Transmembrane helix</keyword>
<keyword evidence="1" id="KW-0812">Transmembrane</keyword>
<organism evidence="2 3">
    <name type="scientific">Marasmiellus scandens</name>
    <dbReference type="NCBI Taxonomy" id="2682957"/>
    <lineage>
        <taxon>Eukaryota</taxon>
        <taxon>Fungi</taxon>
        <taxon>Dikarya</taxon>
        <taxon>Basidiomycota</taxon>
        <taxon>Agaricomycotina</taxon>
        <taxon>Agaricomycetes</taxon>
        <taxon>Agaricomycetidae</taxon>
        <taxon>Agaricales</taxon>
        <taxon>Marasmiineae</taxon>
        <taxon>Omphalotaceae</taxon>
        <taxon>Marasmiellus</taxon>
    </lineage>
</organism>
<reference evidence="2 3" key="1">
    <citation type="submission" date="2024-01" db="EMBL/GenBank/DDBJ databases">
        <title>A draft genome for the cacao thread blight pathogen Marasmiellus scandens.</title>
        <authorList>
            <person name="Baruah I.K."/>
            <person name="Leung J."/>
            <person name="Bukari Y."/>
            <person name="Amoako-Attah I."/>
            <person name="Meinhardt L.W."/>
            <person name="Bailey B.A."/>
            <person name="Cohen S.P."/>
        </authorList>
    </citation>
    <scope>NUCLEOTIDE SEQUENCE [LARGE SCALE GENOMIC DNA]</scope>
    <source>
        <strain evidence="2 3">GH-19</strain>
    </source>
</reference>
<dbReference type="SUPFAM" id="SSF53474">
    <property type="entry name" value="alpha/beta-Hydrolases"/>
    <property type="match status" value="1"/>
</dbReference>
<name>A0ABR1K1V4_9AGAR</name>